<protein>
    <submittedName>
        <fullName evidence="2">Uncharacterized protein</fullName>
    </submittedName>
</protein>
<reference evidence="2 3" key="1">
    <citation type="submission" date="2016-07" db="EMBL/GenBank/DDBJ databases">
        <title>Draft genome of the white-rot fungus Obba rivulosa 3A-2.</title>
        <authorList>
            <consortium name="DOE Joint Genome Institute"/>
            <person name="Miettinen O."/>
            <person name="Riley R."/>
            <person name="Acob R."/>
            <person name="Barry K."/>
            <person name="Cullen D."/>
            <person name="De Vries R."/>
            <person name="Hainaut M."/>
            <person name="Hatakka A."/>
            <person name="Henrissat B."/>
            <person name="Hilden K."/>
            <person name="Kuo R."/>
            <person name="Labutti K."/>
            <person name="Lipzen A."/>
            <person name="Makela M.R."/>
            <person name="Sandor L."/>
            <person name="Spatafora J.W."/>
            <person name="Grigoriev I.V."/>
            <person name="Hibbett D.S."/>
        </authorList>
    </citation>
    <scope>NUCLEOTIDE SEQUENCE [LARGE SCALE GENOMIC DNA]</scope>
    <source>
        <strain evidence="2 3">3A-2</strain>
    </source>
</reference>
<feature type="region of interest" description="Disordered" evidence="1">
    <location>
        <begin position="38"/>
        <end position="65"/>
    </location>
</feature>
<accession>A0A8E2AUZ3</accession>
<name>A0A8E2AUZ3_9APHY</name>
<proteinExistence type="predicted"/>
<dbReference type="EMBL" id="KV722385">
    <property type="protein sequence ID" value="OCH91456.1"/>
    <property type="molecule type" value="Genomic_DNA"/>
</dbReference>
<dbReference type="Proteomes" id="UP000250043">
    <property type="component" value="Unassembled WGS sequence"/>
</dbReference>
<evidence type="ECO:0000313" key="2">
    <source>
        <dbReference type="EMBL" id="OCH91456.1"/>
    </source>
</evidence>
<evidence type="ECO:0000313" key="3">
    <source>
        <dbReference type="Proteomes" id="UP000250043"/>
    </source>
</evidence>
<dbReference type="AlphaFoldDB" id="A0A8E2AUZ3"/>
<sequence>MLRALGYRRVWRTFSEVASLQVEHPVQLCPTAIQHHSSKWTTRDPGSCSRSDVQDGAHRRQQSPYNHRNYSFRLHAIKNHRIRPWTYSTKYEVIQTSIRSCTWYGVCPKMAGGNVCKITSGYLPPQLLHELLPQTPHLKRRGKPIDKSTAAADSGRTISYSATVATTLRHSHFYDLTS</sequence>
<evidence type="ECO:0000256" key="1">
    <source>
        <dbReference type="SAM" id="MobiDB-lite"/>
    </source>
</evidence>
<keyword evidence="3" id="KW-1185">Reference proteome</keyword>
<gene>
    <name evidence="2" type="ORF">OBBRIDRAFT_526055</name>
</gene>
<organism evidence="2 3">
    <name type="scientific">Obba rivulosa</name>
    <dbReference type="NCBI Taxonomy" id="1052685"/>
    <lineage>
        <taxon>Eukaryota</taxon>
        <taxon>Fungi</taxon>
        <taxon>Dikarya</taxon>
        <taxon>Basidiomycota</taxon>
        <taxon>Agaricomycotina</taxon>
        <taxon>Agaricomycetes</taxon>
        <taxon>Polyporales</taxon>
        <taxon>Gelatoporiaceae</taxon>
        <taxon>Obba</taxon>
    </lineage>
</organism>